<name>A0ABP9EXZ5_9ACTN</name>
<dbReference type="InterPro" id="IPR036291">
    <property type="entry name" value="NAD(P)-bd_dom_sf"/>
</dbReference>
<dbReference type="Pfam" id="PF01408">
    <property type="entry name" value="GFO_IDH_MocA"/>
    <property type="match status" value="1"/>
</dbReference>
<protein>
    <submittedName>
        <fullName evidence="3">Gfo/Idh/MocA family oxidoreductase</fullName>
    </submittedName>
</protein>
<dbReference type="SUPFAM" id="SSF51735">
    <property type="entry name" value="NAD(P)-binding Rossmann-fold domains"/>
    <property type="match status" value="1"/>
</dbReference>
<sequence length="385" mass="41484">MINVAVVGTGGISGAHLEGYLRFPDRCRVVALCNRNVSKAEAVRDSLGLDAEVFSSYEDLLGHDVDLVSICTPPSTHAQMAVDLLDAGKAVLLEKPMAPSLLECDAMLEAQRRSGAVLSVVAQNRFRDDMDLLKHAVDSGLIGPVASVRVESAWWRGLPYYDLNWRGTWASEGGGPTLNHAVHHVDLLLWLMGAPTAVMAMMTNAWHDNSEVEDLSVALLRYERAIAQLTSSVVHHGQRQEIVVQGRDASVAQPWAVAAETAGPGGFPDPDGDPGRVELLEALARGRDPLPHTGHAAQILDVLDAIDEGRAPAVTGEDGRLGLEVITAIYQSAIEQRLVELPIPAESQYYTTAGVLESAPRYFQKTRSVAADEGVVSFHPTRGRN</sequence>
<accession>A0ABP9EXZ5</accession>
<dbReference type="RefSeq" id="WP_345577381.1">
    <property type="nucleotide sequence ID" value="NZ_BAABLV010000002.1"/>
</dbReference>
<feature type="domain" description="Gfo/Idh/MocA-like oxidoreductase N-terminal" evidence="1">
    <location>
        <begin position="2"/>
        <end position="120"/>
    </location>
</feature>
<reference evidence="4" key="1">
    <citation type="journal article" date="2019" name="Int. J. Syst. Evol. Microbiol.">
        <title>The Global Catalogue of Microorganisms (GCM) 10K type strain sequencing project: providing services to taxonomists for standard genome sequencing and annotation.</title>
        <authorList>
            <consortium name="The Broad Institute Genomics Platform"/>
            <consortium name="The Broad Institute Genome Sequencing Center for Infectious Disease"/>
            <person name="Wu L."/>
            <person name="Ma J."/>
        </authorList>
    </citation>
    <scope>NUCLEOTIDE SEQUENCE [LARGE SCALE GENOMIC DNA]</scope>
    <source>
        <strain evidence="4">JCM 19125</strain>
    </source>
</reference>
<organism evidence="3 4">
    <name type="scientific">Tessaracoccus lubricantis</name>
    <dbReference type="NCBI Taxonomy" id="545543"/>
    <lineage>
        <taxon>Bacteria</taxon>
        <taxon>Bacillati</taxon>
        <taxon>Actinomycetota</taxon>
        <taxon>Actinomycetes</taxon>
        <taxon>Propionibacteriales</taxon>
        <taxon>Propionibacteriaceae</taxon>
        <taxon>Tessaracoccus</taxon>
    </lineage>
</organism>
<dbReference type="InterPro" id="IPR055170">
    <property type="entry name" value="GFO_IDH_MocA-like_dom"/>
</dbReference>
<evidence type="ECO:0000259" key="1">
    <source>
        <dbReference type="Pfam" id="PF01408"/>
    </source>
</evidence>
<feature type="domain" description="GFO/IDH/MocA-like oxidoreductase" evidence="2">
    <location>
        <begin position="133"/>
        <end position="251"/>
    </location>
</feature>
<dbReference type="SUPFAM" id="SSF55347">
    <property type="entry name" value="Glyceraldehyde-3-phosphate dehydrogenase-like, C-terminal domain"/>
    <property type="match status" value="1"/>
</dbReference>
<evidence type="ECO:0000313" key="3">
    <source>
        <dbReference type="EMBL" id="GAA4888561.1"/>
    </source>
</evidence>
<proteinExistence type="predicted"/>
<comment type="caution">
    <text evidence="3">The sequence shown here is derived from an EMBL/GenBank/DDBJ whole genome shotgun (WGS) entry which is preliminary data.</text>
</comment>
<dbReference type="PANTHER" id="PTHR43249">
    <property type="entry name" value="UDP-N-ACETYL-2-AMINO-2-DEOXY-D-GLUCURONATE OXIDASE"/>
    <property type="match status" value="1"/>
</dbReference>
<gene>
    <name evidence="3" type="ORF">GCM10025789_01030</name>
</gene>
<dbReference type="Gene3D" id="3.40.50.720">
    <property type="entry name" value="NAD(P)-binding Rossmann-like Domain"/>
    <property type="match status" value="1"/>
</dbReference>
<dbReference type="InterPro" id="IPR052515">
    <property type="entry name" value="Gfo/Idh/MocA_Oxidoreductase"/>
</dbReference>
<evidence type="ECO:0000259" key="2">
    <source>
        <dbReference type="Pfam" id="PF22725"/>
    </source>
</evidence>
<keyword evidence="4" id="KW-1185">Reference proteome</keyword>
<dbReference type="InterPro" id="IPR000683">
    <property type="entry name" value="Gfo/Idh/MocA-like_OxRdtase_N"/>
</dbReference>
<dbReference type="EMBL" id="BAABLV010000002">
    <property type="protein sequence ID" value="GAA4888561.1"/>
    <property type="molecule type" value="Genomic_DNA"/>
</dbReference>
<dbReference type="Proteomes" id="UP001501521">
    <property type="component" value="Unassembled WGS sequence"/>
</dbReference>
<dbReference type="Pfam" id="PF22725">
    <property type="entry name" value="GFO_IDH_MocA_C3"/>
    <property type="match status" value="1"/>
</dbReference>
<dbReference type="Gene3D" id="3.30.360.10">
    <property type="entry name" value="Dihydrodipicolinate Reductase, domain 2"/>
    <property type="match status" value="1"/>
</dbReference>
<evidence type="ECO:0000313" key="4">
    <source>
        <dbReference type="Proteomes" id="UP001501521"/>
    </source>
</evidence>
<dbReference type="PANTHER" id="PTHR43249:SF1">
    <property type="entry name" value="D-GLUCOSIDE 3-DEHYDROGENASE"/>
    <property type="match status" value="1"/>
</dbReference>